<feature type="compositionally biased region" description="Basic and acidic residues" evidence="1">
    <location>
        <begin position="282"/>
        <end position="297"/>
    </location>
</feature>
<keyword evidence="2" id="KW-0812">Transmembrane</keyword>
<keyword evidence="2" id="KW-0472">Membrane</keyword>
<name>A0ABT5ZK14_9ACTN</name>
<feature type="region of interest" description="Disordered" evidence="1">
    <location>
        <begin position="318"/>
        <end position="493"/>
    </location>
</feature>
<keyword evidence="4" id="KW-1185">Reference proteome</keyword>
<evidence type="ECO:0000256" key="2">
    <source>
        <dbReference type="SAM" id="Phobius"/>
    </source>
</evidence>
<feature type="transmembrane region" description="Helical" evidence="2">
    <location>
        <begin position="43"/>
        <end position="65"/>
    </location>
</feature>
<dbReference type="RefSeq" id="WP_276093620.1">
    <property type="nucleotide sequence ID" value="NZ_JARJBC010000006.1"/>
</dbReference>
<comment type="caution">
    <text evidence="3">The sequence shown here is derived from an EMBL/GenBank/DDBJ whole genome shotgun (WGS) entry which is preliminary data.</text>
</comment>
<evidence type="ECO:0008006" key="5">
    <source>
        <dbReference type="Google" id="ProtNLM"/>
    </source>
</evidence>
<organism evidence="3 4">
    <name type="scientific">Streptomyces silvisoli</name>
    <dbReference type="NCBI Taxonomy" id="3034235"/>
    <lineage>
        <taxon>Bacteria</taxon>
        <taxon>Bacillati</taxon>
        <taxon>Actinomycetota</taxon>
        <taxon>Actinomycetes</taxon>
        <taxon>Kitasatosporales</taxon>
        <taxon>Streptomycetaceae</taxon>
        <taxon>Streptomyces</taxon>
    </lineage>
</organism>
<evidence type="ECO:0000256" key="1">
    <source>
        <dbReference type="SAM" id="MobiDB-lite"/>
    </source>
</evidence>
<feature type="compositionally biased region" description="Basic and acidic residues" evidence="1">
    <location>
        <begin position="349"/>
        <end position="361"/>
    </location>
</feature>
<proteinExistence type="predicted"/>
<dbReference type="Proteomes" id="UP001216579">
    <property type="component" value="Unassembled WGS sequence"/>
</dbReference>
<feature type="region of interest" description="Disordered" evidence="1">
    <location>
        <begin position="273"/>
        <end position="297"/>
    </location>
</feature>
<sequence>MTPLISLGTVPIDPAYAVAAGAALALALVAWRKRHARSRTEAARSGTLAVCVASLAALGCTIYSADTSWRFAADYLDMAGTTERAMMFGAAELALFATALMARQNLATQGAPGLPGGLVWVITGVQVIPAYAESGPVGGTVRAFVGPVLAAMLWHLAMGIELRLRKPDAASQGVLATLGREMRERLFSRLGLAARNRNAAQITRDRATARAVTLASRLASLAPDKRKKRRGQRTVRRLEASLARSGVGTDPEQRRALLDQLAARRHAAALATVDLPSPWSHPSRDRVEDRREQHPAHLHPDDLEAFWDQLVRWLRSVPDAGPEAGDQSIGDRPDAGHAGPAAGTEAGVDGDREPAGDRADKGGWGLPGGTDTAPIGDHEDSVPGTDEAGDDAAGRASDALEVAAQGTTSPSPTLVPNKDGDQDRPDSETGTEPGGDRPHTVPNDDGDQDRPDTETGTEPGGDRPHTLPVRRKPKSKGPRNRPGGGQTKRTRTQQLTVDQMVERVRPHVPALLERDGNESLTRVQLREILRAQNLQGGRNERLTPVLQQLRNEASTTTTRSTTR</sequence>
<feature type="compositionally biased region" description="Polar residues" evidence="1">
    <location>
        <begin position="405"/>
        <end position="414"/>
    </location>
</feature>
<gene>
    <name evidence="3" type="ORF">P3G67_13155</name>
</gene>
<evidence type="ECO:0000313" key="4">
    <source>
        <dbReference type="Proteomes" id="UP001216579"/>
    </source>
</evidence>
<accession>A0ABT5ZK14</accession>
<feature type="compositionally biased region" description="Basic residues" evidence="1">
    <location>
        <begin position="468"/>
        <end position="479"/>
    </location>
</feature>
<feature type="compositionally biased region" description="Basic and acidic residues" evidence="1">
    <location>
        <begin position="418"/>
        <end position="427"/>
    </location>
</feature>
<reference evidence="3 4" key="1">
    <citation type="submission" date="2023-03" db="EMBL/GenBank/DDBJ databases">
        <title>Draft genome sequence of Streptomyces sp. RB6PN23 isolated from peat swamp forest in Thailand.</title>
        <authorList>
            <person name="Klaysubun C."/>
            <person name="Duangmal K."/>
        </authorList>
    </citation>
    <scope>NUCLEOTIDE SEQUENCE [LARGE SCALE GENOMIC DNA]</scope>
    <source>
        <strain evidence="3 4">RB6PN23</strain>
    </source>
</reference>
<protein>
    <recommendedName>
        <fullName evidence="5">DUF2637 domain-containing protein</fullName>
    </recommendedName>
</protein>
<dbReference type="EMBL" id="JARJBC010000006">
    <property type="protein sequence ID" value="MDF3290176.1"/>
    <property type="molecule type" value="Genomic_DNA"/>
</dbReference>
<keyword evidence="2" id="KW-1133">Transmembrane helix</keyword>
<evidence type="ECO:0000313" key="3">
    <source>
        <dbReference type="EMBL" id="MDF3290176.1"/>
    </source>
</evidence>
<feature type="transmembrane region" description="Helical" evidence="2">
    <location>
        <begin position="14"/>
        <end position="31"/>
    </location>
</feature>